<evidence type="ECO:0000313" key="1">
    <source>
        <dbReference type="EMBL" id="JAD56204.1"/>
    </source>
</evidence>
<protein>
    <submittedName>
        <fullName evidence="1">Uncharacterized protein</fullName>
    </submittedName>
</protein>
<dbReference type="PROSITE" id="PS51257">
    <property type="entry name" value="PROKAR_LIPOPROTEIN"/>
    <property type="match status" value="1"/>
</dbReference>
<reference evidence="1" key="2">
    <citation type="journal article" date="2015" name="Data Brief">
        <title>Shoot transcriptome of the giant reed, Arundo donax.</title>
        <authorList>
            <person name="Barrero R.A."/>
            <person name="Guerrero F.D."/>
            <person name="Moolhuijzen P."/>
            <person name="Goolsby J.A."/>
            <person name="Tidwell J."/>
            <person name="Bellgard S.E."/>
            <person name="Bellgard M.I."/>
        </authorList>
    </citation>
    <scope>NUCLEOTIDE SEQUENCE</scope>
    <source>
        <tissue evidence="1">Shoot tissue taken approximately 20 cm above the soil surface</tissue>
    </source>
</reference>
<sequence length="50" mass="5316">MRQPEQRADALHSLPAGTNPTYQASVILCCAASACLLVRLFAVRPSMISG</sequence>
<name>A0A0A9AWV4_ARUDO</name>
<proteinExistence type="predicted"/>
<reference evidence="1" key="1">
    <citation type="submission" date="2014-09" db="EMBL/GenBank/DDBJ databases">
        <authorList>
            <person name="Magalhaes I.L.F."/>
            <person name="Oliveira U."/>
            <person name="Santos F.R."/>
            <person name="Vidigal T.H.D.A."/>
            <person name="Brescovit A.D."/>
            <person name="Santos A.J."/>
        </authorList>
    </citation>
    <scope>NUCLEOTIDE SEQUENCE</scope>
    <source>
        <tissue evidence="1">Shoot tissue taken approximately 20 cm above the soil surface</tissue>
    </source>
</reference>
<accession>A0A0A9AWV4</accession>
<organism evidence="1">
    <name type="scientific">Arundo donax</name>
    <name type="common">Giant reed</name>
    <name type="synonym">Donax arundinaceus</name>
    <dbReference type="NCBI Taxonomy" id="35708"/>
    <lineage>
        <taxon>Eukaryota</taxon>
        <taxon>Viridiplantae</taxon>
        <taxon>Streptophyta</taxon>
        <taxon>Embryophyta</taxon>
        <taxon>Tracheophyta</taxon>
        <taxon>Spermatophyta</taxon>
        <taxon>Magnoliopsida</taxon>
        <taxon>Liliopsida</taxon>
        <taxon>Poales</taxon>
        <taxon>Poaceae</taxon>
        <taxon>PACMAD clade</taxon>
        <taxon>Arundinoideae</taxon>
        <taxon>Arundineae</taxon>
        <taxon>Arundo</taxon>
    </lineage>
</organism>
<dbReference type="EMBL" id="GBRH01241691">
    <property type="protein sequence ID" value="JAD56204.1"/>
    <property type="molecule type" value="Transcribed_RNA"/>
</dbReference>
<dbReference type="AlphaFoldDB" id="A0A0A9AWV4"/>